<evidence type="ECO:0000256" key="2">
    <source>
        <dbReference type="ARBA" id="ARBA00004922"/>
    </source>
</evidence>
<comment type="similarity">
    <text evidence="3 10">Belongs to the ALG6/ALG8 glucosyltransferase family.</text>
</comment>
<dbReference type="PANTHER" id="PTHR12413">
    <property type="entry name" value="DOLICHYL GLYCOSYLTRANSFERASE"/>
    <property type="match status" value="1"/>
</dbReference>
<dbReference type="InterPro" id="IPR004856">
    <property type="entry name" value="Glyco_trans_ALG6/ALG8"/>
</dbReference>
<dbReference type="EC" id="2.4.1.-" evidence="10"/>
<evidence type="ECO:0000256" key="5">
    <source>
        <dbReference type="ARBA" id="ARBA00022679"/>
    </source>
</evidence>
<feature type="transmembrane region" description="Helical" evidence="10">
    <location>
        <begin position="55"/>
        <end position="74"/>
    </location>
</feature>
<evidence type="ECO:0000256" key="10">
    <source>
        <dbReference type="RuleBase" id="RU363110"/>
    </source>
</evidence>
<evidence type="ECO:0000256" key="8">
    <source>
        <dbReference type="ARBA" id="ARBA00022989"/>
    </source>
</evidence>
<dbReference type="Proteomes" id="UP001217089">
    <property type="component" value="Unassembled WGS sequence"/>
</dbReference>
<dbReference type="EMBL" id="JARBDR010000813">
    <property type="protein sequence ID" value="KAJ8306127.1"/>
    <property type="molecule type" value="Genomic_DNA"/>
</dbReference>
<keyword evidence="6 10" id="KW-0812">Transmembrane</keyword>
<gene>
    <name evidence="11" type="ORF">KUTeg_016672</name>
</gene>
<organism evidence="11 12">
    <name type="scientific">Tegillarca granosa</name>
    <name type="common">Malaysian cockle</name>
    <name type="synonym">Anadara granosa</name>
    <dbReference type="NCBI Taxonomy" id="220873"/>
    <lineage>
        <taxon>Eukaryota</taxon>
        <taxon>Metazoa</taxon>
        <taxon>Spiralia</taxon>
        <taxon>Lophotrochozoa</taxon>
        <taxon>Mollusca</taxon>
        <taxon>Bivalvia</taxon>
        <taxon>Autobranchia</taxon>
        <taxon>Pteriomorphia</taxon>
        <taxon>Arcoida</taxon>
        <taxon>Arcoidea</taxon>
        <taxon>Arcidae</taxon>
        <taxon>Tegillarca</taxon>
    </lineage>
</organism>
<name>A0ABQ9ELJ3_TEGGR</name>
<comment type="caution">
    <text evidence="11">The sequence shown here is derived from an EMBL/GenBank/DDBJ whole genome shotgun (WGS) entry which is preliminary data.</text>
</comment>
<accession>A0ABQ9ELJ3</accession>
<dbReference type="PANTHER" id="PTHR12413:SF1">
    <property type="entry name" value="DOLICHYL PYROPHOSPHATE MAN9GLCNAC2 ALPHA-1,3-GLUCOSYLTRANSFERASE"/>
    <property type="match status" value="1"/>
</dbReference>
<keyword evidence="9 10" id="KW-0472">Membrane</keyword>
<evidence type="ECO:0000256" key="4">
    <source>
        <dbReference type="ARBA" id="ARBA00022676"/>
    </source>
</evidence>
<feature type="transmembrane region" description="Helical" evidence="10">
    <location>
        <begin position="14"/>
        <end position="35"/>
    </location>
</feature>
<keyword evidence="12" id="KW-1185">Reference proteome</keyword>
<comment type="caution">
    <text evidence="10">Lacks conserved residue(s) required for the propagation of feature annotation.</text>
</comment>
<evidence type="ECO:0000313" key="11">
    <source>
        <dbReference type="EMBL" id="KAJ8306127.1"/>
    </source>
</evidence>
<evidence type="ECO:0000256" key="6">
    <source>
        <dbReference type="ARBA" id="ARBA00022692"/>
    </source>
</evidence>
<proteinExistence type="inferred from homology"/>
<keyword evidence="5 10" id="KW-0808">Transferase</keyword>
<evidence type="ECO:0000256" key="1">
    <source>
        <dbReference type="ARBA" id="ARBA00004477"/>
    </source>
</evidence>
<keyword evidence="8 10" id="KW-1133">Transmembrane helix</keyword>
<feature type="transmembrane region" description="Helical" evidence="10">
    <location>
        <begin position="86"/>
        <end position="105"/>
    </location>
</feature>
<reference evidence="11 12" key="1">
    <citation type="submission" date="2022-12" db="EMBL/GenBank/DDBJ databases">
        <title>Chromosome-level genome of Tegillarca granosa.</title>
        <authorList>
            <person name="Kim J."/>
        </authorList>
    </citation>
    <scope>NUCLEOTIDE SEQUENCE [LARGE SCALE GENOMIC DNA]</scope>
    <source>
        <strain evidence="11">Teg-2019</strain>
        <tissue evidence="11">Adductor muscle</tissue>
    </source>
</reference>
<evidence type="ECO:0000256" key="9">
    <source>
        <dbReference type="ARBA" id="ARBA00023136"/>
    </source>
</evidence>
<protein>
    <recommendedName>
        <fullName evidence="10">Alpha-1,3-glucosyltransferase</fullName>
        <ecNumber evidence="10">2.4.1.-</ecNumber>
    </recommendedName>
</protein>
<keyword evidence="4 10" id="KW-0328">Glycosyltransferase</keyword>
<dbReference type="Pfam" id="PF03155">
    <property type="entry name" value="Alg6_Alg8"/>
    <property type="match status" value="1"/>
</dbReference>
<comment type="subcellular location">
    <subcellularLocation>
        <location evidence="1 10">Endoplasmic reticulum membrane</location>
        <topology evidence="1 10">Multi-pass membrane protein</topology>
    </subcellularLocation>
</comment>
<comment type="pathway">
    <text evidence="2 10">Protein modification; protein glycosylation.</text>
</comment>
<evidence type="ECO:0000256" key="7">
    <source>
        <dbReference type="ARBA" id="ARBA00022824"/>
    </source>
</evidence>
<keyword evidence="7 10" id="KW-0256">Endoplasmic reticulum</keyword>
<sequence length="122" mass="13783">MAQSMLPLLIKDGLLIPTIATTVLFTILSFSTLPVFNDQNKKYKGSQKLIWCQKFVFFLSIIGAVLLMVAMVTLKPPARLPDLYPVLISAYSCAHFLLFLVYFHIQQFQCNTTHITKEASVI</sequence>
<evidence type="ECO:0000313" key="12">
    <source>
        <dbReference type="Proteomes" id="UP001217089"/>
    </source>
</evidence>
<evidence type="ECO:0000256" key="3">
    <source>
        <dbReference type="ARBA" id="ARBA00008715"/>
    </source>
</evidence>